<evidence type="ECO:0000256" key="9">
    <source>
        <dbReference type="ARBA" id="ARBA00023159"/>
    </source>
</evidence>
<dbReference type="GO" id="GO:0000160">
    <property type="term" value="P:phosphorelay signal transduction system"/>
    <property type="evidence" value="ECO:0007669"/>
    <property type="project" value="UniProtKB-KW"/>
</dbReference>
<accession>A0A5K7Z5U4</accession>
<dbReference type="CDD" id="cd00009">
    <property type="entry name" value="AAA"/>
    <property type="match status" value="1"/>
</dbReference>
<dbReference type="OrthoDB" id="9763792at2"/>
<dbReference type="FunFam" id="3.40.50.2300:FF:000018">
    <property type="entry name" value="DNA-binding transcriptional regulator NtrC"/>
    <property type="match status" value="1"/>
</dbReference>
<dbReference type="Pfam" id="PF00072">
    <property type="entry name" value="Response_reg"/>
    <property type="match status" value="1"/>
</dbReference>
<dbReference type="InterPro" id="IPR025943">
    <property type="entry name" value="Sigma_54_int_dom_ATP-bd_2"/>
</dbReference>
<organism evidence="14 15">
    <name type="scientific">Desulfosarcina widdelii</name>
    <dbReference type="NCBI Taxonomy" id="947919"/>
    <lineage>
        <taxon>Bacteria</taxon>
        <taxon>Pseudomonadati</taxon>
        <taxon>Thermodesulfobacteriota</taxon>
        <taxon>Desulfobacteria</taxon>
        <taxon>Desulfobacterales</taxon>
        <taxon>Desulfosarcinaceae</taxon>
        <taxon>Desulfosarcina</taxon>
    </lineage>
</organism>
<dbReference type="PROSITE" id="PS50110">
    <property type="entry name" value="RESPONSE_REGULATORY"/>
    <property type="match status" value="1"/>
</dbReference>
<feature type="domain" description="Sigma-54 factor interaction" evidence="12">
    <location>
        <begin position="147"/>
        <end position="376"/>
    </location>
</feature>
<keyword evidence="6" id="KW-0902">Two-component regulatory system</keyword>
<dbReference type="RefSeq" id="WP_155306129.1">
    <property type="nucleotide sequence ID" value="NZ_AP021875.1"/>
</dbReference>
<dbReference type="InterPro" id="IPR002197">
    <property type="entry name" value="HTH_Fis"/>
</dbReference>
<dbReference type="Pfam" id="PF25601">
    <property type="entry name" value="AAA_lid_14"/>
    <property type="match status" value="1"/>
</dbReference>
<dbReference type="SMART" id="SM00448">
    <property type="entry name" value="REC"/>
    <property type="match status" value="1"/>
</dbReference>
<dbReference type="SUPFAM" id="SSF52540">
    <property type="entry name" value="P-loop containing nucleoside triphosphate hydrolases"/>
    <property type="match status" value="1"/>
</dbReference>
<keyword evidence="9" id="KW-0010">Activator</keyword>
<dbReference type="InterPro" id="IPR002078">
    <property type="entry name" value="Sigma_54_int"/>
</dbReference>
<feature type="modified residue" description="4-aspartylphosphate" evidence="11">
    <location>
        <position position="57"/>
    </location>
</feature>
<dbReference type="Gene3D" id="3.40.50.300">
    <property type="entry name" value="P-loop containing nucleotide triphosphate hydrolases"/>
    <property type="match status" value="1"/>
</dbReference>
<dbReference type="FunFam" id="3.40.50.300:FF:000006">
    <property type="entry name" value="DNA-binding transcriptional regulator NtrC"/>
    <property type="match status" value="1"/>
</dbReference>
<dbReference type="GO" id="GO:0043565">
    <property type="term" value="F:sequence-specific DNA binding"/>
    <property type="evidence" value="ECO:0007669"/>
    <property type="project" value="InterPro"/>
</dbReference>
<keyword evidence="4" id="KW-0547">Nucleotide-binding</keyword>
<dbReference type="PROSITE" id="PS00676">
    <property type="entry name" value="SIGMA54_INTERACT_2"/>
    <property type="match status" value="1"/>
</dbReference>
<dbReference type="PANTHER" id="PTHR32071">
    <property type="entry name" value="TRANSCRIPTIONAL REGULATORY PROTEIN"/>
    <property type="match status" value="1"/>
</dbReference>
<evidence type="ECO:0000256" key="8">
    <source>
        <dbReference type="ARBA" id="ARBA00023125"/>
    </source>
</evidence>
<keyword evidence="15" id="KW-1185">Reference proteome</keyword>
<evidence type="ECO:0000256" key="10">
    <source>
        <dbReference type="ARBA" id="ARBA00023163"/>
    </source>
</evidence>
<sequence length="458" mass="51786">MSNEKLFHILVVEDDRSHLKTLKTIITSWGYKTTEVDDGTKAVQHVRERPYDLILMDIRMAEMSGIEALKQIKEYNPAIPILIMTAYSSVDSAVEALKAGAYDYLTKPLDFDVLKLTLERALEHTSLKVENRDLKDKLSADYDLKNIVGKSKAMKDLVDMLAMIAPSEATALITGESGTGKELIAKSIHHNSSRKNHPLVVVNCAALTETLLESELFGHEKGSFTGADKRREGRFMQANKGTIFLDEIGETSAMMQAKLLRVIQEREIQRVGGDETLNVDVRILAATNKNLGEEVAKERFREDLYYRLNVVTLDVPPLRERQDDIPLLAQHFLKKYAKKNRKRVKVFSPLAMDMLLKYEWPGNVRELENTVERAVILLTGDNITEKELASNITEPYSKVSDWVERPKPVAANRPLEDIEKEAILATLEATGGNKSETARRLKINRKTLHNKLKEYGVD</sequence>
<comment type="subcellular location">
    <subcellularLocation>
        <location evidence="1">Cytoplasm</location>
    </subcellularLocation>
</comment>
<dbReference type="InterPro" id="IPR058031">
    <property type="entry name" value="AAA_lid_NorR"/>
</dbReference>
<proteinExistence type="predicted"/>
<keyword evidence="5" id="KW-0067">ATP-binding</keyword>
<dbReference type="InterPro" id="IPR025944">
    <property type="entry name" value="Sigma_54_int_dom_CS"/>
</dbReference>
<keyword evidence="3 11" id="KW-0597">Phosphoprotein</keyword>
<dbReference type="CDD" id="cd00156">
    <property type="entry name" value="REC"/>
    <property type="match status" value="1"/>
</dbReference>
<dbReference type="KEGG" id="dwd:DSCW_47890"/>
<keyword evidence="2" id="KW-0963">Cytoplasm</keyword>
<dbReference type="Gene3D" id="1.10.10.60">
    <property type="entry name" value="Homeodomain-like"/>
    <property type="match status" value="1"/>
</dbReference>
<evidence type="ECO:0000256" key="11">
    <source>
        <dbReference type="PROSITE-ProRule" id="PRU00169"/>
    </source>
</evidence>
<dbReference type="Pfam" id="PF02954">
    <property type="entry name" value="HTH_8"/>
    <property type="match status" value="1"/>
</dbReference>
<evidence type="ECO:0000256" key="1">
    <source>
        <dbReference type="ARBA" id="ARBA00004496"/>
    </source>
</evidence>
<evidence type="ECO:0000256" key="3">
    <source>
        <dbReference type="ARBA" id="ARBA00022553"/>
    </source>
</evidence>
<dbReference type="InterPro" id="IPR027417">
    <property type="entry name" value="P-loop_NTPase"/>
</dbReference>
<evidence type="ECO:0000256" key="5">
    <source>
        <dbReference type="ARBA" id="ARBA00022840"/>
    </source>
</evidence>
<dbReference type="InterPro" id="IPR009057">
    <property type="entry name" value="Homeodomain-like_sf"/>
</dbReference>
<evidence type="ECO:0000259" key="13">
    <source>
        <dbReference type="PROSITE" id="PS50110"/>
    </source>
</evidence>
<gene>
    <name evidence="14" type="ORF">DSCW_47890</name>
</gene>
<name>A0A5K7Z5U4_9BACT</name>
<keyword evidence="10" id="KW-0804">Transcription</keyword>
<dbReference type="Proteomes" id="UP000427769">
    <property type="component" value="Chromosome"/>
</dbReference>
<evidence type="ECO:0000259" key="12">
    <source>
        <dbReference type="PROSITE" id="PS50045"/>
    </source>
</evidence>
<dbReference type="EMBL" id="AP021875">
    <property type="protein sequence ID" value="BBO77372.1"/>
    <property type="molecule type" value="Genomic_DNA"/>
</dbReference>
<dbReference type="InterPro" id="IPR003593">
    <property type="entry name" value="AAA+_ATPase"/>
</dbReference>
<evidence type="ECO:0000313" key="15">
    <source>
        <dbReference type="Proteomes" id="UP000427769"/>
    </source>
</evidence>
<evidence type="ECO:0000256" key="6">
    <source>
        <dbReference type="ARBA" id="ARBA00023012"/>
    </source>
</evidence>
<evidence type="ECO:0000256" key="7">
    <source>
        <dbReference type="ARBA" id="ARBA00023015"/>
    </source>
</evidence>
<feature type="domain" description="Response regulatory" evidence="13">
    <location>
        <begin position="8"/>
        <end position="122"/>
    </location>
</feature>
<evidence type="ECO:0000256" key="2">
    <source>
        <dbReference type="ARBA" id="ARBA00022490"/>
    </source>
</evidence>
<dbReference type="GO" id="GO:0005737">
    <property type="term" value="C:cytoplasm"/>
    <property type="evidence" value="ECO:0007669"/>
    <property type="project" value="UniProtKB-SubCell"/>
</dbReference>
<dbReference type="InterPro" id="IPR011006">
    <property type="entry name" value="CheY-like_superfamily"/>
</dbReference>
<dbReference type="SUPFAM" id="SSF46689">
    <property type="entry name" value="Homeodomain-like"/>
    <property type="match status" value="1"/>
</dbReference>
<protein>
    <submittedName>
        <fullName evidence="14">Acetoacetate metabolism regulatory protein AtoC</fullName>
    </submittedName>
</protein>
<evidence type="ECO:0000256" key="4">
    <source>
        <dbReference type="ARBA" id="ARBA00022741"/>
    </source>
</evidence>
<dbReference type="AlphaFoldDB" id="A0A5K7Z5U4"/>
<dbReference type="SMART" id="SM00382">
    <property type="entry name" value="AAA"/>
    <property type="match status" value="1"/>
</dbReference>
<dbReference type="SUPFAM" id="SSF52172">
    <property type="entry name" value="CheY-like"/>
    <property type="match status" value="1"/>
</dbReference>
<dbReference type="InterPro" id="IPR001789">
    <property type="entry name" value="Sig_transdc_resp-reg_receiver"/>
</dbReference>
<reference evidence="14 15" key="1">
    <citation type="submission" date="2019-11" db="EMBL/GenBank/DDBJ databases">
        <title>Comparative genomics of hydrocarbon-degrading Desulfosarcina strains.</title>
        <authorList>
            <person name="Watanabe M."/>
            <person name="Kojima H."/>
            <person name="Fukui M."/>
        </authorList>
    </citation>
    <scope>NUCLEOTIDE SEQUENCE [LARGE SCALE GENOMIC DNA]</scope>
    <source>
        <strain evidence="14 15">PP31</strain>
    </source>
</reference>
<dbReference type="PROSITE" id="PS00688">
    <property type="entry name" value="SIGMA54_INTERACT_3"/>
    <property type="match status" value="1"/>
</dbReference>
<dbReference type="GO" id="GO:0006355">
    <property type="term" value="P:regulation of DNA-templated transcription"/>
    <property type="evidence" value="ECO:0007669"/>
    <property type="project" value="InterPro"/>
</dbReference>
<dbReference type="GO" id="GO:0005524">
    <property type="term" value="F:ATP binding"/>
    <property type="evidence" value="ECO:0007669"/>
    <property type="project" value="UniProtKB-KW"/>
</dbReference>
<dbReference type="PROSITE" id="PS50045">
    <property type="entry name" value="SIGMA54_INTERACT_4"/>
    <property type="match status" value="1"/>
</dbReference>
<keyword evidence="7" id="KW-0805">Transcription regulation</keyword>
<dbReference type="PANTHER" id="PTHR32071:SF117">
    <property type="entry name" value="PTS-DEPENDENT DIHYDROXYACETONE KINASE OPERON REGULATORY PROTEIN-RELATED"/>
    <property type="match status" value="1"/>
</dbReference>
<dbReference type="Pfam" id="PF00158">
    <property type="entry name" value="Sigma54_activat"/>
    <property type="match status" value="1"/>
</dbReference>
<dbReference type="Gene3D" id="3.40.50.2300">
    <property type="match status" value="1"/>
</dbReference>
<dbReference type="PRINTS" id="PR01590">
    <property type="entry name" value="HTHFIS"/>
</dbReference>
<dbReference type="Gene3D" id="1.10.8.60">
    <property type="match status" value="1"/>
</dbReference>
<dbReference type="FunFam" id="1.10.8.60:FF:000014">
    <property type="entry name" value="DNA-binding transcriptional regulator NtrC"/>
    <property type="match status" value="1"/>
</dbReference>
<keyword evidence="8" id="KW-0238">DNA-binding</keyword>
<evidence type="ECO:0000313" key="14">
    <source>
        <dbReference type="EMBL" id="BBO77372.1"/>
    </source>
</evidence>